<keyword evidence="2" id="KW-0547">Nucleotide-binding</keyword>
<dbReference type="NCBIfam" id="TIGR00347">
    <property type="entry name" value="bioD"/>
    <property type="match status" value="1"/>
</dbReference>
<dbReference type="EMBL" id="JBHSCR010000014">
    <property type="protein sequence ID" value="MFC4348807.1"/>
    <property type="molecule type" value="Genomic_DNA"/>
</dbReference>
<dbReference type="GO" id="GO:0004141">
    <property type="term" value="F:dethiobiotin synthase activity"/>
    <property type="evidence" value="ECO:0007669"/>
    <property type="project" value="UniProtKB-EC"/>
</dbReference>
<keyword evidence="2" id="KW-0479">Metal-binding</keyword>
<protein>
    <recommendedName>
        <fullName evidence="2">ATP-dependent dethiobiotin synthetase BioD</fullName>
        <ecNumber evidence="2">6.3.3.3</ecNumber>
    </recommendedName>
    <alternativeName>
        <fullName evidence="2">DTB synthetase</fullName>
        <shortName evidence="2">DTBS</shortName>
    </alternativeName>
    <alternativeName>
        <fullName evidence="2">Dethiobiotin synthase</fullName>
    </alternativeName>
</protein>
<feature type="binding site" evidence="2">
    <location>
        <position position="116"/>
    </location>
    <ligand>
        <name>Mg(2+)</name>
        <dbReference type="ChEBI" id="CHEBI:18420"/>
    </ligand>
</feature>
<keyword evidence="1 2" id="KW-0093">Biotin biosynthesis</keyword>
<sequence>MAGLFITSSGTEIGKTLVTAALCHQAREMGMDLTALKPIISGFDDNTMAESDTAVIAKALGLPIHADTLDQISPFRFKAPLAPTMAAKAESRTLEYDAVISTCRKALEADTFTLIEGVGGSFVPLTGDRLVADWIADLGLESLLVVGSYLGTISHTISTVEAMQARGLKVRGIIVSESAPGTIYDNPDLSETAEEIEGLTNLPVATIPRIQATDPWRHAPALLHLLEA</sequence>
<comment type="caution">
    <text evidence="3">The sequence shown here is derived from an EMBL/GenBank/DDBJ whole genome shotgun (WGS) entry which is preliminary data.</text>
</comment>
<keyword evidence="2" id="KW-0963">Cytoplasm</keyword>
<dbReference type="InterPro" id="IPR004472">
    <property type="entry name" value="DTB_synth_BioD"/>
</dbReference>
<evidence type="ECO:0000313" key="4">
    <source>
        <dbReference type="Proteomes" id="UP001595776"/>
    </source>
</evidence>
<dbReference type="EC" id="6.3.3.3" evidence="2"/>
<dbReference type="PANTHER" id="PTHR43210">
    <property type="entry name" value="DETHIOBIOTIN SYNTHETASE"/>
    <property type="match status" value="1"/>
</dbReference>
<feature type="active site" evidence="2">
    <location>
        <position position="37"/>
    </location>
</feature>
<feature type="binding site" evidence="2">
    <location>
        <position position="41"/>
    </location>
    <ligand>
        <name>substrate</name>
    </ligand>
</feature>
<accession>A0ABV8UDP7</accession>
<feature type="binding site" evidence="2">
    <location>
        <begin position="12"/>
        <end position="17"/>
    </location>
    <ligand>
        <name>ATP</name>
        <dbReference type="ChEBI" id="CHEBI:30616"/>
    </ligand>
</feature>
<feature type="binding site" evidence="2">
    <location>
        <position position="52"/>
    </location>
    <ligand>
        <name>Mg(2+)</name>
        <dbReference type="ChEBI" id="CHEBI:18420"/>
    </ligand>
</feature>
<dbReference type="Pfam" id="PF13500">
    <property type="entry name" value="AAA_26"/>
    <property type="match status" value="1"/>
</dbReference>
<dbReference type="InterPro" id="IPR027417">
    <property type="entry name" value="P-loop_NTPase"/>
</dbReference>
<dbReference type="SUPFAM" id="SSF52540">
    <property type="entry name" value="P-loop containing nucleoside triphosphate hydrolases"/>
    <property type="match status" value="1"/>
</dbReference>
<proteinExistence type="inferred from homology"/>
<comment type="similarity">
    <text evidence="2">Belongs to the dethiobiotin synthetase family.</text>
</comment>
<feature type="binding site" evidence="2">
    <location>
        <position position="16"/>
    </location>
    <ligand>
        <name>Mg(2+)</name>
        <dbReference type="ChEBI" id="CHEBI:18420"/>
    </ligand>
</feature>
<comment type="catalytic activity">
    <reaction evidence="2">
        <text>(7R,8S)-7,8-diammoniononanoate + CO2 + ATP = (4R,5S)-dethiobiotin + ADP + phosphate + 3 H(+)</text>
        <dbReference type="Rhea" id="RHEA:15805"/>
        <dbReference type="ChEBI" id="CHEBI:15378"/>
        <dbReference type="ChEBI" id="CHEBI:16526"/>
        <dbReference type="ChEBI" id="CHEBI:30616"/>
        <dbReference type="ChEBI" id="CHEBI:43474"/>
        <dbReference type="ChEBI" id="CHEBI:149469"/>
        <dbReference type="ChEBI" id="CHEBI:149473"/>
        <dbReference type="ChEBI" id="CHEBI:456216"/>
        <dbReference type="EC" id="6.3.3.3"/>
    </reaction>
</comment>
<dbReference type="Gene3D" id="3.40.50.300">
    <property type="entry name" value="P-loop containing nucleotide triphosphate hydrolases"/>
    <property type="match status" value="1"/>
</dbReference>
<comment type="pathway">
    <text evidence="2">Cofactor biosynthesis; biotin biosynthesis; biotin from 7,8-diaminononanoate: step 1/2.</text>
</comment>
<feature type="binding site" evidence="2">
    <location>
        <begin position="208"/>
        <end position="210"/>
    </location>
    <ligand>
        <name>ATP</name>
        <dbReference type="ChEBI" id="CHEBI:30616"/>
    </ligand>
</feature>
<dbReference type="PIRSF" id="PIRSF006755">
    <property type="entry name" value="DTB_synth"/>
    <property type="match status" value="1"/>
</dbReference>
<gene>
    <name evidence="2 3" type="primary">bioD</name>
    <name evidence="3" type="ORF">ACFO5Q_13215</name>
</gene>
<organism evidence="3 4">
    <name type="scientific">Kordiimonas lipolytica</name>
    <dbReference type="NCBI Taxonomy" id="1662421"/>
    <lineage>
        <taxon>Bacteria</taxon>
        <taxon>Pseudomonadati</taxon>
        <taxon>Pseudomonadota</taxon>
        <taxon>Alphaproteobacteria</taxon>
        <taxon>Kordiimonadales</taxon>
        <taxon>Kordiimonadaceae</taxon>
        <taxon>Kordiimonas</taxon>
    </lineage>
</organism>
<evidence type="ECO:0000256" key="2">
    <source>
        <dbReference type="HAMAP-Rule" id="MF_00336"/>
    </source>
</evidence>
<feature type="binding site" evidence="2">
    <location>
        <begin position="176"/>
        <end position="177"/>
    </location>
    <ligand>
        <name>ATP</name>
        <dbReference type="ChEBI" id="CHEBI:30616"/>
    </ligand>
</feature>
<keyword evidence="2" id="KW-0460">Magnesium</keyword>
<reference evidence="4" key="1">
    <citation type="journal article" date="2019" name="Int. J. Syst. Evol. Microbiol.">
        <title>The Global Catalogue of Microorganisms (GCM) 10K type strain sequencing project: providing services to taxonomists for standard genome sequencing and annotation.</title>
        <authorList>
            <consortium name="The Broad Institute Genomics Platform"/>
            <consortium name="The Broad Institute Genome Sequencing Center for Infectious Disease"/>
            <person name="Wu L."/>
            <person name="Ma J."/>
        </authorList>
    </citation>
    <scope>NUCLEOTIDE SEQUENCE [LARGE SCALE GENOMIC DNA]</scope>
    <source>
        <strain evidence="4">CGMCC 1.15304</strain>
    </source>
</reference>
<comment type="subcellular location">
    <subcellularLocation>
        <location evidence="2">Cytoplasm</location>
    </subcellularLocation>
</comment>
<comment type="caution">
    <text evidence="2">Lacks conserved residue(s) required for the propagation of feature annotation.</text>
</comment>
<comment type="function">
    <text evidence="2">Catalyzes a mechanistically unusual reaction, the ATP-dependent insertion of CO2 between the N7 and N8 nitrogen atoms of 7,8-diaminopelargonic acid (DAPA, also called 7,8-diammoniononanoate) to form a ureido ring.</text>
</comment>
<dbReference type="PANTHER" id="PTHR43210:SF5">
    <property type="entry name" value="DETHIOBIOTIN SYNTHETASE"/>
    <property type="match status" value="1"/>
</dbReference>
<evidence type="ECO:0000313" key="3">
    <source>
        <dbReference type="EMBL" id="MFC4348807.1"/>
    </source>
</evidence>
<feature type="binding site" evidence="2">
    <location>
        <begin position="116"/>
        <end position="119"/>
    </location>
    <ligand>
        <name>ATP</name>
        <dbReference type="ChEBI" id="CHEBI:30616"/>
    </ligand>
</feature>
<evidence type="ECO:0000256" key="1">
    <source>
        <dbReference type="ARBA" id="ARBA00022756"/>
    </source>
</evidence>
<dbReference type="RefSeq" id="WP_068143377.1">
    <property type="nucleotide sequence ID" value="NZ_JBHSCR010000014.1"/>
</dbReference>
<comment type="subunit">
    <text evidence="2">Homodimer.</text>
</comment>
<keyword evidence="2" id="KW-0067">ATP-binding</keyword>
<dbReference type="CDD" id="cd03109">
    <property type="entry name" value="DTBS"/>
    <property type="match status" value="1"/>
</dbReference>
<dbReference type="HAMAP" id="MF_00336">
    <property type="entry name" value="BioD"/>
    <property type="match status" value="1"/>
</dbReference>
<name>A0ABV8UDP7_9PROT</name>
<keyword evidence="4" id="KW-1185">Reference proteome</keyword>
<feature type="binding site" evidence="2">
    <location>
        <position position="52"/>
    </location>
    <ligand>
        <name>ATP</name>
        <dbReference type="ChEBI" id="CHEBI:30616"/>
    </ligand>
</feature>
<dbReference type="Proteomes" id="UP001595776">
    <property type="component" value="Unassembled WGS sequence"/>
</dbReference>
<keyword evidence="2 3" id="KW-0436">Ligase</keyword>
<comment type="cofactor">
    <cofactor evidence="2">
        <name>Mg(2+)</name>
        <dbReference type="ChEBI" id="CHEBI:18420"/>
    </cofactor>
</comment>